<evidence type="ECO:0000256" key="1">
    <source>
        <dbReference type="ARBA" id="ARBA00023002"/>
    </source>
</evidence>
<reference evidence="4 5" key="1">
    <citation type="submission" date="2016-04" db="EMBL/GenBank/DDBJ databases">
        <title>A degradative enzymes factory behind the ericoid mycorrhizal symbiosis.</title>
        <authorList>
            <consortium name="DOE Joint Genome Institute"/>
            <person name="Martino E."/>
            <person name="Morin E."/>
            <person name="Grelet G."/>
            <person name="Kuo A."/>
            <person name="Kohler A."/>
            <person name="Daghino S."/>
            <person name="Barry K."/>
            <person name="Choi C."/>
            <person name="Cichocki N."/>
            <person name="Clum A."/>
            <person name="Copeland A."/>
            <person name="Hainaut M."/>
            <person name="Haridas S."/>
            <person name="Labutti K."/>
            <person name="Lindquist E."/>
            <person name="Lipzen A."/>
            <person name="Khouja H.-R."/>
            <person name="Murat C."/>
            <person name="Ohm R."/>
            <person name="Olson A."/>
            <person name="Spatafora J."/>
            <person name="Veneault-Fourrey C."/>
            <person name="Henrissat B."/>
            <person name="Grigoriev I."/>
            <person name="Martin F."/>
            <person name="Perotto S."/>
        </authorList>
    </citation>
    <scope>NUCLEOTIDE SEQUENCE [LARGE SCALE GENOMIC DNA]</scope>
    <source>
        <strain evidence="4 5">E</strain>
    </source>
</reference>
<evidence type="ECO:0000313" key="4">
    <source>
        <dbReference type="EMBL" id="PMD56395.1"/>
    </source>
</evidence>
<protein>
    <submittedName>
        <fullName evidence="4">NAD(P)-binding protein</fullName>
    </submittedName>
</protein>
<proteinExistence type="inferred from homology"/>
<dbReference type="OrthoDB" id="2735536at2759"/>
<evidence type="ECO:0000313" key="5">
    <source>
        <dbReference type="Proteomes" id="UP000235371"/>
    </source>
</evidence>
<accession>A0A2J6T043</accession>
<dbReference type="FunFam" id="3.40.50.720:FF:000426">
    <property type="entry name" value="Aldehyde reductase 2"/>
    <property type="match status" value="1"/>
</dbReference>
<evidence type="ECO:0000259" key="3">
    <source>
        <dbReference type="Pfam" id="PF01370"/>
    </source>
</evidence>
<dbReference type="SUPFAM" id="SSF51735">
    <property type="entry name" value="NAD(P)-binding Rossmann-fold domains"/>
    <property type="match status" value="1"/>
</dbReference>
<keyword evidence="1" id="KW-0560">Oxidoreductase</keyword>
<keyword evidence="5" id="KW-1185">Reference proteome</keyword>
<dbReference type="AlphaFoldDB" id="A0A2J6T043"/>
<dbReference type="InterPro" id="IPR050425">
    <property type="entry name" value="NAD(P)_dehydrat-like"/>
</dbReference>
<name>A0A2J6T043_9HELO</name>
<feature type="domain" description="NAD-dependent epimerase/dehydratase" evidence="3">
    <location>
        <begin position="7"/>
        <end position="256"/>
    </location>
</feature>
<dbReference type="PANTHER" id="PTHR10366">
    <property type="entry name" value="NAD DEPENDENT EPIMERASE/DEHYDRATASE"/>
    <property type="match status" value="1"/>
</dbReference>
<evidence type="ECO:0000256" key="2">
    <source>
        <dbReference type="ARBA" id="ARBA00023445"/>
    </source>
</evidence>
<dbReference type="GeneID" id="36583389"/>
<dbReference type="GO" id="GO:0016616">
    <property type="term" value="F:oxidoreductase activity, acting on the CH-OH group of donors, NAD or NADP as acceptor"/>
    <property type="evidence" value="ECO:0007669"/>
    <property type="project" value="TreeGrafter"/>
</dbReference>
<dbReference type="InterPro" id="IPR001509">
    <property type="entry name" value="Epimerase_deHydtase"/>
</dbReference>
<dbReference type="EMBL" id="KZ613848">
    <property type="protein sequence ID" value="PMD56395.1"/>
    <property type="molecule type" value="Genomic_DNA"/>
</dbReference>
<dbReference type="PANTHER" id="PTHR10366:SF562">
    <property type="entry name" value="ALDEHYDE REDUCTASE II (AFU_ORTHOLOGUE AFUA_1G11360)"/>
    <property type="match status" value="1"/>
</dbReference>
<dbReference type="STRING" id="1095630.A0A2J6T043"/>
<organism evidence="4 5">
    <name type="scientific">Hyaloscypha bicolor E</name>
    <dbReference type="NCBI Taxonomy" id="1095630"/>
    <lineage>
        <taxon>Eukaryota</taxon>
        <taxon>Fungi</taxon>
        <taxon>Dikarya</taxon>
        <taxon>Ascomycota</taxon>
        <taxon>Pezizomycotina</taxon>
        <taxon>Leotiomycetes</taxon>
        <taxon>Helotiales</taxon>
        <taxon>Hyaloscyphaceae</taxon>
        <taxon>Hyaloscypha</taxon>
        <taxon>Hyaloscypha bicolor</taxon>
    </lineage>
</organism>
<dbReference type="Pfam" id="PF01370">
    <property type="entry name" value="Epimerase"/>
    <property type="match status" value="1"/>
</dbReference>
<dbReference type="RefSeq" id="XP_024733299.1">
    <property type="nucleotide sequence ID" value="XM_024875309.1"/>
</dbReference>
<sequence>MASDQVVLVTGISGFLGSHVADQFLEAGYRVRGTAREVSKVDAIKKTFDSKYGVGKVEVVAVPDITVEGAFDEAVKGVYAVAHVASILSFDKDPAKVIPATVNATTSILNSCLAVPSIKRFVYTSSSVAVSMPKPNVPCSFDSSSWNEEDVKAAWAPEPWGDSHHWTVYAASKTEAEKTLWKFRDEKKPGFSINSVLPATNFGPVITPDIVSSTAKCVPTIYSGNVKALLGVLPQYYIDVRDTGRLHVAAAKYPDVENQRLFGWVEPYNWNKVLAVLREIRPRHQFPEDVPGLGEDMSKVSTVKEEELLHRMGRSGWTKLPEILEDGLKSMSM</sequence>
<comment type="similarity">
    <text evidence="2">Belongs to the NAD(P)-dependent epimerase/dehydratase family. Dihydroflavonol-4-reductase subfamily.</text>
</comment>
<gene>
    <name evidence="4" type="ORF">K444DRAFT_535688</name>
</gene>
<dbReference type="InParanoid" id="A0A2J6T043"/>
<dbReference type="InterPro" id="IPR036291">
    <property type="entry name" value="NAD(P)-bd_dom_sf"/>
</dbReference>
<dbReference type="Gene3D" id="3.40.50.720">
    <property type="entry name" value="NAD(P)-binding Rossmann-like Domain"/>
    <property type="match status" value="1"/>
</dbReference>
<dbReference type="Proteomes" id="UP000235371">
    <property type="component" value="Unassembled WGS sequence"/>
</dbReference>